<evidence type="ECO:0000256" key="1">
    <source>
        <dbReference type="SAM" id="MobiDB-lite"/>
    </source>
</evidence>
<evidence type="ECO:0000313" key="2">
    <source>
        <dbReference type="EMBL" id="MBW97670.1"/>
    </source>
</evidence>
<feature type="region of interest" description="Disordered" evidence="1">
    <location>
        <begin position="1"/>
        <end position="34"/>
    </location>
</feature>
<reference evidence="2" key="1">
    <citation type="submission" date="2018-02" db="EMBL/GenBank/DDBJ databases">
        <title>Rhizophora mucronata_Transcriptome.</title>
        <authorList>
            <person name="Meera S.P."/>
            <person name="Sreeshan A."/>
            <person name="Augustine A."/>
        </authorList>
    </citation>
    <scope>NUCLEOTIDE SEQUENCE</scope>
    <source>
        <tissue evidence="2">Leaf</tissue>
    </source>
</reference>
<organism evidence="2">
    <name type="scientific">Rhizophora mucronata</name>
    <name type="common">Asiatic mangrove</name>
    <dbReference type="NCBI Taxonomy" id="61149"/>
    <lineage>
        <taxon>Eukaryota</taxon>
        <taxon>Viridiplantae</taxon>
        <taxon>Streptophyta</taxon>
        <taxon>Embryophyta</taxon>
        <taxon>Tracheophyta</taxon>
        <taxon>Spermatophyta</taxon>
        <taxon>Magnoliopsida</taxon>
        <taxon>eudicotyledons</taxon>
        <taxon>Gunneridae</taxon>
        <taxon>Pentapetalae</taxon>
        <taxon>rosids</taxon>
        <taxon>fabids</taxon>
        <taxon>Malpighiales</taxon>
        <taxon>Rhizophoraceae</taxon>
        <taxon>Rhizophora</taxon>
    </lineage>
</organism>
<feature type="compositionally biased region" description="Basic and acidic residues" evidence="1">
    <location>
        <begin position="24"/>
        <end position="34"/>
    </location>
</feature>
<dbReference type="AlphaFoldDB" id="A0A2P2JW31"/>
<accession>A0A2P2JW31</accession>
<protein>
    <submittedName>
        <fullName evidence="2">Uncharacterized protein</fullName>
    </submittedName>
</protein>
<name>A0A2P2JW31_RHIMU</name>
<sequence length="80" mass="9433">MSHEYMSMIHPLPEEKRGKTKSRGPKEVPRNEKWNHDSEPYLLAFELHDHAKKRSKLYQRKAMNLTITGSRSSDKILKTI</sequence>
<proteinExistence type="predicted"/>
<dbReference type="EMBL" id="GGEC01017187">
    <property type="protein sequence ID" value="MBW97670.1"/>
    <property type="molecule type" value="Transcribed_RNA"/>
</dbReference>